<proteinExistence type="inferred from homology"/>
<dbReference type="Pfam" id="PF06155">
    <property type="entry name" value="GBBH-like_N"/>
    <property type="match status" value="1"/>
</dbReference>
<dbReference type="SUPFAM" id="SSF51197">
    <property type="entry name" value="Clavaminate synthase-like"/>
    <property type="match status" value="1"/>
</dbReference>
<evidence type="ECO:0000256" key="11">
    <source>
        <dbReference type="ARBA" id="ARBA00030363"/>
    </source>
</evidence>
<evidence type="ECO:0000256" key="9">
    <source>
        <dbReference type="ARBA" id="ARBA00023002"/>
    </source>
</evidence>
<dbReference type="PANTHER" id="PTHR10696:SF51">
    <property type="entry name" value="TRIMETHYLLYSINE DIOXYGENASE, MITOCHONDRIAL"/>
    <property type="match status" value="1"/>
</dbReference>
<reference evidence="18" key="1">
    <citation type="submission" date="2017-09" db="EMBL/GenBank/DDBJ databases">
        <title>Polyketide synthases of a Diaporthe helianthi virulent isolate.</title>
        <authorList>
            <person name="Baroncelli R."/>
        </authorList>
    </citation>
    <scope>NUCLEOTIDE SEQUENCE [LARGE SCALE GENOMIC DNA]</scope>
    <source>
        <strain evidence="18">7/96</strain>
    </source>
</reference>
<keyword evidence="6" id="KW-0479">Metal-binding</keyword>
<dbReference type="GO" id="GO:0005739">
    <property type="term" value="C:mitochondrion"/>
    <property type="evidence" value="ECO:0007669"/>
    <property type="project" value="TreeGrafter"/>
</dbReference>
<dbReference type="InParanoid" id="A0A2P5IDS0"/>
<dbReference type="InterPro" id="IPR042098">
    <property type="entry name" value="TauD-like_sf"/>
</dbReference>
<accession>A0A2P5IDS0</accession>
<evidence type="ECO:0000256" key="5">
    <source>
        <dbReference type="ARBA" id="ARBA00012267"/>
    </source>
</evidence>
<dbReference type="OrthoDB" id="408743at2759"/>
<evidence type="ECO:0000256" key="2">
    <source>
        <dbReference type="ARBA" id="ARBA00001961"/>
    </source>
</evidence>
<gene>
    <name evidence="18" type="ORF">DHEL01_v200972</name>
</gene>
<feature type="domain" description="Gamma-butyrobetaine hydroxylase-like N-terminal" evidence="17">
    <location>
        <begin position="61"/>
        <end position="87"/>
    </location>
</feature>
<dbReference type="InterPro" id="IPR010376">
    <property type="entry name" value="GBBH-like_N"/>
</dbReference>
<dbReference type="EC" id="1.14.11.8" evidence="5"/>
<evidence type="ECO:0000256" key="7">
    <source>
        <dbReference type="ARBA" id="ARBA00022873"/>
    </source>
</evidence>
<dbReference type="InterPro" id="IPR038492">
    <property type="entry name" value="GBBH-like_N_sf"/>
</dbReference>
<sequence>MERLQAQFLTQFLTPVPFDKYLKGKKFKEAVDVSGGTAGYKASFSESDVIFYQQDGKLAPHHRATMPHTWLRDNCRCAQCVNQETMQRSFNIFTLQSLSVAMLADHRRFKLWGAEIKENPPTVTYSEVMSSEEGVAKMTSLIVGIRLYMELGVVFVEGTPFDDSIHTKKLLERIGPIRETHYGGFYDFIPDMAKADTAYTNIALAAHTDTTYFTDPAGLQAFHLLSHTPAPGEPDATGGESLLVDGFHAASKLKRSAPKLYQELIGHVLPWHSSGNSGVTITPDKLLPVIEEGRPGRRVTKVRWNADDRGVVPLKSSKLRPRRLVQWYEAAAKWEQILRSKELEYWYQLRPGTTVIFDNHRVLHGRSAFTGLRRICGGYISMEDFVSRWRNSNLTREEVLAQVIG</sequence>
<evidence type="ECO:0000256" key="10">
    <source>
        <dbReference type="ARBA" id="ARBA00023004"/>
    </source>
</evidence>
<dbReference type="STRING" id="158607.A0A2P5IDS0"/>
<comment type="caution">
    <text evidence="18">The sequence shown here is derived from an EMBL/GenBank/DDBJ whole genome shotgun (WGS) entry which is preliminary data.</text>
</comment>
<dbReference type="PANTHER" id="PTHR10696">
    <property type="entry name" value="GAMMA-BUTYROBETAINE HYDROXYLASE-RELATED"/>
    <property type="match status" value="1"/>
</dbReference>
<comment type="catalytic activity">
    <reaction evidence="15">
        <text>N(6),N(6),N(6)-trimethyl-L-lysine + 2-oxoglutarate + O2 = (3S)-3-hydroxy-N(6),N(6),N(6)-trimethyl-L-lysine + succinate + CO2</text>
        <dbReference type="Rhea" id="RHEA:14181"/>
        <dbReference type="ChEBI" id="CHEBI:15379"/>
        <dbReference type="ChEBI" id="CHEBI:16526"/>
        <dbReference type="ChEBI" id="CHEBI:16810"/>
        <dbReference type="ChEBI" id="CHEBI:30031"/>
        <dbReference type="ChEBI" id="CHEBI:58100"/>
        <dbReference type="ChEBI" id="CHEBI:141499"/>
        <dbReference type="EC" id="1.14.11.8"/>
    </reaction>
</comment>
<keyword evidence="9" id="KW-0560">Oxidoreductase</keyword>
<dbReference type="FunFam" id="3.60.130.10:FF:000001">
    <property type="entry name" value="Trimethyllysine dioxygenase, mitochondrial"/>
    <property type="match status" value="1"/>
</dbReference>
<comment type="pathway">
    <text evidence="3">Amine and polyamine biosynthesis; carnitine biosynthesis.</text>
</comment>
<dbReference type="GO" id="GO:0050353">
    <property type="term" value="F:trimethyllysine dioxygenase activity"/>
    <property type="evidence" value="ECO:0007669"/>
    <property type="project" value="UniProtKB-EC"/>
</dbReference>
<evidence type="ECO:0000256" key="3">
    <source>
        <dbReference type="ARBA" id="ARBA00005022"/>
    </source>
</evidence>
<evidence type="ECO:0000256" key="15">
    <source>
        <dbReference type="ARBA" id="ARBA00049334"/>
    </source>
</evidence>
<comment type="cofactor">
    <cofactor evidence="2">
        <name>L-ascorbate</name>
        <dbReference type="ChEBI" id="CHEBI:38290"/>
    </cofactor>
</comment>
<dbReference type="EMBL" id="MAVT02000039">
    <property type="protein sequence ID" value="POS80647.1"/>
    <property type="molecule type" value="Genomic_DNA"/>
</dbReference>
<dbReference type="Gene3D" id="3.60.130.10">
    <property type="entry name" value="Clavaminate synthase-like"/>
    <property type="match status" value="1"/>
</dbReference>
<dbReference type="Proteomes" id="UP000094444">
    <property type="component" value="Unassembled WGS sequence"/>
</dbReference>
<comment type="cofactor">
    <cofactor evidence="1">
        <name>Fe(2+)</name>
        <dbReference type="ChEBI" id="CHEBI:29033"/>
    </cofactor>
</comment>
<evidence type="ECO:0000256" key="12">
    <source>
        <dbReference type="ARBA" id="ARBA00031778"/>
    </source>
</evidence>
<dbReference type="CDD" id="cd00250">
    <property type="entry name" value="CAS_like"/>
    <property type="match status" value="1"/>
</dbReference>
<dbReference type="GO" id="GO:0045329">
    <property type="term" value="P:carnitine biosynthetic process"/>
    <property type="evidence" value="ECO:0007669"/>
    <property type="project" value="UniProtKB-KW"/>
</dbReference>
<protein>
    <recommendedName>
        <fullName evidence="5">trimethyllysine dioxygenase</fullName>
        <ecNumber evidence="5">1.14.11.8</ecNumber>
    </recommendedName>
    <alternativeName>
        <fullName evidence="12">Epsilon-trimethyllysine 2-oxoglutarate dioxygenase</fullName>
    </alternativeName>
    <alternativeName>
        <fullName evidence="11">TML hydroxylase</fullName>
    </alternativeName>
    <alternativeName>
        <fullName evidence="13">TML-alpha-ketoglutarate dioxygenase</fullName>
    </alternativeName>
</protein>
<evidence type="ECO:0000259" key="16">
    <source>
        <dbReference type="Pfam" id="PF02668"/>
    </source>
</evidence>
<dbReference type="Gene3D" id="3.30.2020.30">
    <property type="match status" value="1"/>
</dbReference>
<dbReference type="InterPro" id="IPR003819">
    <property type="entry name" value="TauD/TfdA-like"/>
</dbReference>
<keyword evidence="7" id="KW-0124">Carnitine biosynthesis</keyword>
<keyword evidence="10" id="KW-0408">Iron</keyword>
<dbReference type="Pfam" id="PF02668">
    <property type="entry name" value="TauD"/>
    <property type="match status" value="1"/>
</dbReference>
<dbReference type="GO" id="GO:0046872">
    <property type="term" value="F:metal ion binding"/>
    <property type="evidence" value="ECO:0007669"/>
    <property type="project" value="UniProtKB-KW"/>
</dbReference>
<keyword evidence="8 18" id="KW-0223">Dioxygenase</keyword>
<dbReference type="InterPro" id="IPR050411">
    <property type="entry name" value="AlphaKG_dependent_hydroxylases"/>
</dbReference>
<evidence type="ECO:0000256" key="6">
    <source>
        <dbReference type="ARBA" id="ARBA00022723"/>
    </source>
</evidence>
<comment type="function">
    <text evidence="14">Converts trimethyllysine (TML) into hydroxytrimethyllysine (HTML).</text>
</comment>
<evidence type="ECO:0000256" key="8">
    <source>
        <dbReference type="ARBA" id="ARBA00022964"/>
    </source>
</evidence>
<organism evidence="18 19">
    <name type="scientific">Diaporthe helianthi</name>
    <dbReference type="NCBI Taxonomy" id="158607"/>
    <lineage>
        <taxon>Eukaryota</taxon>
        <taxon>Fungi</taxon>
        <taxon>Dikarya</taxon>
        <taxon>Ascomycota</taxon>
        <taxon>Pezizomycotina</taxon>
        <taxon>Sordariomycetes</taxon>
        <taxon>Sordariomycetidae</taxon>
        <taxon>Diaporthales</taxon>
        <taxon>Diaporthaceae</taxon>
        <taxon>Diaporthe</taxon>
    </lineage>
</organism>
<evidence type="ECO:0000256" key="14">
    <source>
        <dbReference type="ARBA" id="ARBA00046008"/>
    </source>
</evidence>
<evidence type="ECO:0000259" key="17">
    <source>
        <dbReference type="Pfam" id="PF06155"/>
    </source>
</evidence>
<evidence type="ECO:0000256" key="1">
    <source>
        <dbReference type="ARBA" id="ARBA00001954"/>
    </source>
</evidence>
<evidence type="ECO:0000313" key="18">
    <source>
        <dbReference type="EMBL" id="POS80647.1"/>
    </source>
</evidence>
<evidence type="ECO:0000313" key="19">
    <source>
        <dbReference type="Proteomes" id="UP000094444"/>
    </source>
</evidence>
<feature type="domain" description="TauD/TfdA-like" evidence="16">
    <location>
        <begin position="146"/>
        <end position="377"/>
    </location>
</feature>
<evidence type="ECO:0000256" key="4">
    <source>
        <dbReference type="ARBA" id="ARBA00008654"/>
    </source>
</evidence>
<comment type="similarity">
    <text evidence="4">Belongs to the gamma-BBH/TMLD family.</text>
</comment>
<evidence type="ECO:0000256" key="13">
    <source>
        <dbReference type="ARBA" id="ARBA00032283"/>
    </source>
</evidence>
<name>A0A2P5IDS0_DIAHE</name>
<keyword evidence="19" id="KW-1185">Reference proteome</keyword>
<dbReference type="AlphaFoldDB" id="A0A2P5IDS0"/>